<dbReference type="InterPro" id="IPR018698">
    <property type="entry name" value="VWA-like_dom"/>
</dbReference>
<proteinExistence type="predicted"/>
<name>A0AAW4KYP2_9BACT</name>
<gene>
    <name evidence="3" type="ORF">KI809_05505</name>
</gene>
<reference evidence="3 4" key="1">
    <citation type="submission" date="2021-05" db="EMBL/GenBank/DDBJ databases">
        <title>The draft genome of Geobacter pelophilus DSM 12255.</title>
        <authorList>
            <person name="Xu Z."/>
            <person name="Masuda Y."/>
            <person name="Itoh H."/>
            <person name="Senoo K."/>
        </authorList>
    </citation>
    <scope>NUCLEOTIDE SEQUENCE [LARGE SCALE GENOMIC DNA]</scope>
    <source>
        <strain evidence="3 4">DSM 12255</strain>
    </source>
</reference>
<dbReference type="InterPro" id="IPR025154">
    <property type="entry name" value="Put_metallopeptidase_dom"/>
</dbReference>
<dbReference type="PANTHER" id="PTHR38730">
    <property type="entry name" value="SLL7028 PROTEIN"/>
    <property type="match status" value="1"/>
</dbReference>
<dbReference type="AlphaFoldDB" id="A0AAW4KYP2"/>
<sequence length="392" mass="43680">MTLRTLENAIVRLLKERPFYGEFILNLHRVPVTAAQPLGVTIRDGSPLLCVNEQGFDDLLPSAQEALLEHCVKHLLHLHMARRKERNRHCWDICCDLAINQTISGMPGGSVMPADFKVADGLAAEEYYSLLVPKFDIGNLSGEGLGDAAADSGSGTGPEDLGEHLHNCGTADDHACWEESDSTPLRLAEEMVRNITREARNKCDGEVPPEIRSLVDSLLRPSAIPWRQILRQFVATAGRVGRRSTWQREHRRFQHNVPGTRKRHRLNLLVGVDVSDSTNILELRESFAKELMNIAAGRDTRITVLYANSRIQRVESFSGENLHAVSYHGGGFTDLRPVFEYAKTMSPLPAAIIYLTDGFGEAPEKMDFPTLWVLTSDGEQPVPWGVVLRMEA</sequence>
<dbReference type="EMBL" id="JAHCVJ010000002">
    <property type="protein sequence ID" value="MBT0663753.1"/>
    <property type="molecule type" value="Genomic_DNA"/>
</dbReference>
<evidence type="ECO:0008006" key="5">
    <source>
        <dbReference type="Google" id="ProtNLM"/>
    </source>
</evidence>
<evidence type="ECO:0000259" key="2">
    <source>
        <dbReference type="Pfam" id="PF13203"/>
    </source>
</evidence>
<comment type="caution">
    <text evidence="3">The sequence shown here is derived from an EMBL/GenBank/DDBJ whole genome shotgun (WGS) entry which is preliminary data.</text>
</comment>
<dbReference type="Pfam" id="PF09967">
    <property type="entry name" value="DUF2201"/>
    <property type="match status" value="1"/>
</dbReference>
<accession>A0AAW4KYP2</accession>
<protein>
    <recommendedName>
        <fullName evidence="5">Metal-dependent peptidase</fullName>
    </recommendedName>
</protein>
<dbReference type="Pfam" id="PF13203">
    <property type="entry name" value="DUF2201_N"/>
    <property type="match status" value="1"/>
</dbReference>
<evidence type="ECO:0000259" key="1">
    <source>
        <dbReference type="Pfam" id="PF09967"/>
    </source>
</evidence>
<organism evidence="3 4">
    <name type="scientific">Geoanaerobacter pelophilus</name>
    <dbReference type="NCBI Taxonomy" id="60036"/>
    <lineage>
        <taxon>Bacteria</taxon>
        <taxon>Pseudomonadati</taxon>
        <taxon>Thermodesulfobacteriota</taxon>
        <taxon>Desulfuromonadia</taxon>
        <taxon>Geobacterales</taxon>
        <taxon>Geobacteraceae</taxon>
        <taxon>Geoanaerobacter</taxon>
    </lineage>
</organism>
<evidence type="ECO:0000313" key="3">
    <source>
        <dbReference type="EMBL" id="MBT0663753.1"/>
    </source>
</evidence>
<feature type="domain" description="VWA-like" evidence="1">
    <location>
        <begin position="269"/>
        <end position="391"/>
    </location>
</feature>
<evidence type="ECO:0000313" key="4">
    <source>
        <dbReference type="Proteomes" id="UP000811899"/>
    </source>
</evidence>
<dbReference type="RefSeq" id="WP_214170541.1">
    <property type="nucleotide sequence ID" value="NZ_JAHCVJ010000002.1"/>
</dbReference>
<dbReference type="PANTHER" id="PTHR38730:SF1">
    <property type="entry name" value="SLL7028 PROTEIN"/>
    <property type="match status" value="1"/>
</dbReference>
<feature type="domain" description="Putative metallopeptidase" evidence="2">
    <location>
        <begin position="5"/>
        <end position="253"/>
    </location>
</feature>
<keyword evidence="4" id="KW-1185">Reference proteome</keyword>
<dbReference type="Proteomes" id="UP000811899">
    <property type="component" value="Unassembled WGS sequence"/>
</dbReference>